<evidence type="ECO:0000256" key="13">
    <source>
        <dbReference type="ARBA" id="ARBA00022989"/>
    </source>
</evidence>
<evidence type="ECO:0000256" key="11">
    <source>
        <dbReference type="ARBA" id="ARBA00022692"/>
    </source>
</evidence>
<name>A0A3M6D7D6_9PSED</name>
<dbReference type="Proteomes" id="UP000279173">
    <property type="component" value="Unassembled WGS sequence"/>
</dbReference>
<keyword evidence="11 16" id="KW-0812">Transmembrane</keyword>
<evidence type="ECO:0000256" key="2">
    <source>
        <dbReference type="ARBA" id="ARBA00005186"/>
    </source>
</evidence>
<dbReference type="PANTHER" id="PTHR43867:SF2">
    <property type="entry name" value="CELLULOSE SYNTHASE CATALYTIC SUBUNIT A [UDP-FORMING]"/>
    <property type="match status" value="1"/>
</dbReference>
<comment type="similarity">
    <text evidence="3">Belongs to the glycosyltransferase 2 family.</text>
</comment>
<evidence type="ECO:0000256" key="4">
    <source>
        <dbReference type="ARBA" id="ARBA00012539"/>
    </source>
</evidence>
<sequence>MTDLSLDVSPPRTRLSLWLNALSATFGQQSRTLRRTLKTVASVIGLLVMALVVTVPLDLYAQCFFALACFAAMLVIRKITGRISVLALVTLSLLASFRYMYWRLTSTLDFDNWLDSLLGYGLIVAEFYTLIVIVLGYVQTAWPLQRKPVIMPSDSSQWPTVDVFIPSYNEALSIVKLTIFAAQSIDWPRDKLRVYVLDDGRREDFREFCEQIGVGYLTRDNNRHAKAGNLNEALKSTDGEYIAMFDADHVPTRSFLQVAMGWFLKDSKLAMLQTPHFFFSPDPFEKNLDTFRSVPNEGELFYGLLQDGNDLWNATFFCGSCAVLRRSSLLEIGGVATETVTEDAHTALKLNRAGYNTAYLAIPQAAGLATESLSRHVAQRIRWARGMAQIFRTDNPLLGKGLSLGQRLCYANSMLHFFYGLPRLVFLTAPLAYLLFGAEVMHASALMITAYVLPHLAHASLTNSRIQGRFRHSFWNEVYEAVLAWYIMGPVLMALINPKFGGFNVTDKGGVVEEKFFDWTLARPYIVLLTLNVVVFALGIYSLYQLGWNNDAITLTIIINMAWTLYNIIITSAAIAVASEIRQVRTEPRVQARLPIRVTRADGVVFDAVTQDFSQTGLGLVLPADSGIDSGHSITVSLYRGAQTSHFPATVMFCRDCYLGTRFDDLSLRQQSELVRLTFGRADTWASTWGHGKPDTPLAALREVSHIGVRGVVELFKATRKDFSRLLPTRKKSPHLPQTDGLSSHDQTVFYRCRTVRRSPLMGFVGLCVVRALHGWCRNCCRNSRCKRWLQRNAQAVGP</sequence>
<dbReference type="CDD" id="cd06421">
    <property type="entry name" value="CESA_CelA_like"/>
    <property type="match status" value="1"/>
</dbReference>
<evidence type="ECO:0000256" key="14">
    <source>
        <dbReference type="ARBA" id="ARBA00023136"/>
    </source>
</evidence>
<evidence type="ECO:0000256" key="3">
    <source>
        <dbReference type="ARBA" id="ARBA00006739"/>
    </source>
</evidence>
<dbReference type="Gene3D" id="2.40.10.220">
    <property type="entry name" value="predicted glycosyltransferase like domains"/>
    <property type="match status" value="1"/>
</dbReference>
<feature type="transmembrane region" description="Helical" evidence="16">
    <location>
        <begin position="83"/>
        <end position="102"/>
    </location>
</feature>
<feature type="transmembrane region" description="Helical" evidence="16">
    <location>
        <begin position="556"/>
        <end position="578"/>
    </location>
</feature>
<evidence type="ECO:0000256" key="1">
    <source>
        <dbReference type="ARBA" id="ARBA00004429"/>
    </source>
</evidence>
<keyword evidence="14 16" id="KW-0472">Membrane</keyword>
<comment type="cofactor">
    <cofactor evidence="16">
        <name>Mg(2+)</name>
        <dbReference type="ChEBI" id="CHEBI:18420"/>
    </cofactor>
</comment>
<dbReference type="PANTHER" id="PTHR43867">
    <property type="entry name" value="CELLULOSE SYNTHASE CATALYTIC SUBUNIT A [UDP-FORMING]"/>
    <property type="match status" value="1"/>
</dbReference>
<evidence type="ECO:0000256" key="10">
    <source>
        <dbReference type="ARBA" id="ARBA00022679"/>
    </source>
</evidence>
<dbReference type="InterPro" id="IPR005150">
    <property type="entry name" value="Cellulose_synth"/>
</dbReference>
<dbReference type="InterPro" id="IPR009875">
    <property type="entry name" value="PilZ_domain"/>
</dbReference>
<evidence type="ECO:0000256" key="16">
    <source>
        <dbReference type="RuleBase" id="RU365020"/>
    </source>
</evidence>
<feature type="transmembrane region" description="Helical" evidence="16">
    <location>
        <begin position="432"/>
        <end position="453"/>
    </location>
</feature>
<dbReference type="GO" id="GO:0005886">
    <property type="term" value="C:plasma membrane"/>
    <property type="evidence" value="ECO:0007669"/>
    <property type="project" value="UniProtKB-SubCell"/>
</dbReference>
<evidence type="ECO:0000259" key="17">
    <source>
        <dbReference type="Pfam" id="PF00535"/>
    </source>
</evidence>
<dbReference type="InterPro" id="IPR003919">
    <property type="entry name" value="Cell_synth_A"/>
</dbReference>
<evidence type="ECO:0000256" key="12">
    <source>
        <dbReference type="ARBA" id="ARBA00022916"/>
    </source>
</evidence>
<dbReference type="GO" id="GO:0016760">
    <property type="term" value="F:cellulose synthase (UDP-forming) activity"/>
    <property type="evidence" value="ECO:0007669"/>
    <property type="project" value="UniProtKB-EC"/>
</dbReference>
<feature type="transmembrane region" description="Helical" evidence="16">
    <location>
        <begin position="474"/>
        <end position="496"/>
    </location>
</feature>
<gene>
    <name evidence="19" type="ORF">ALP10_04449</name>
</gene>
<dbReference type="UniPathway" id="UPA00694"/>
<evidence type="ECO:0000256" key="7">
    <source>
        <dbReference type="ARBA" id="ARBA00022519"/>
    </source>
</evidence>
<organism evidence="19 20">
    <name type="scientific">Pseudomonas syringae pv. helianthi</name>
    <dbReference type="NCBI Taxonomy" id="251654"/>
    <lineage>
        <taxon>Bacteria</taxon>
        <taxon>Pseudomonadati</taxon>
        <taxon>Pseudomonadota</taxon>
        <taxon>Gammaproteobacteria</taxon>
        <taxon>Pseudomonadales</taxon>
        <taxon>Pseudomonadaceae</taxon>
        <taxon>Pseudomonas</taxon>
    </lineage>
</organism>
<reference evidence="19 20" key="1">
    <citation type="submission" date="2018-08" db="EMBL/GenBank/DDBJ databases">
        <title>Recombination of ecologically and evolutionarily significant loci maintains genetic cohesion in the Pseudomonas syringae species complex.</title>
        <authorList>
            <person name="Dillon M."/>
            <person name="Thakur S."/>
            <person name="Almeida R.N.D."/>
            <person name="Weir B.S."/>
            <person name="Guttman D.S."/>
        </authorList>
    </citation>
    <scope>NUCLEOTIDE SEQUENCE [LARGE SCALE GENOMIC DNA]</scope>
    <source>
        <strain evidence="19 20">ICMP 3263</strain>
    </source>
</reference>
<dbReference type="SUPFAM" id="SSF141371">
    <property type="entry name" value="PilZ domain-like"/>
    <property type="match status" value="1"/>
</dbReference>
<dbReference type="InterPro" id="IPR001173">
    <property type="entry name" value="Glyco_trans_2-like"/>
</dbReference>
<dbReference type="EC" id="2.4.1.12" evidence="4 16"/>
<dbReference type="Pfam" id="PF03552">
    <property type="entry name" value="Cellulose_synt"/>
    <property type="match status" value="1"/>
</dbReference>
<evidence type="ECO:0000313" key="20">
    <source>
        <dbReference type="Proteomes" id="UP000279173"/>
    </source>
</evidence>
<dbReference type="PRINTS" id="PR01439">
    <property type="entry name" value="CELLSNTHASEA"/>
</dbReference>
<comment type="catalytic activity">
    <reaction evidence="15 16">
        <text>[(1-&gt;4)-beta-D-glucosyl](n) + UDP-alpha-D-glucose = [(1-&gt;4)-beta-D-glucosyl](n+1) + UDP + H(+)</text>
        <dbReference type="Rhea" id="RHEA:19929"/>
        <dbReference type="Rhea" id="RHEA-COMP:10033"/>
        <dbReference type="Rhea" id="RHEA-COMP:10034"/>
        <dbReference type="ChEBI" id="CHEBI:15378"/>
        <dbReference type="ChEBI" id="CHEBI:18246"/>
        <dbReference type="ChEBI" id="CHEBI:58223"/>
        <dbReference type="ChEBI" id="CHEBI:58885"/>
        <dbReference type="EC" id="2.4.1.12"/>
    </reaction>
</comment>
<keyword evidence="10 16" id="KW-0808">Transferase</keyword>
<dbReference type="NCBIfam" id="TIGR03030">
    <property type="entry name" value="CelA"/>
    <property type="match status" value="1"/>
</dbReference>
<evidence type="ECO:0000256" key="6">
    <source>
        <dbReference type="ARBA" id="ARBA00022475"/>
    </source>
</evidence>
<dbReference type="Gene3D" id="3.90.550.10">
    <property type="entry name" value="Spore Coat Polysaccharide Biosynthesis Protein SpsA, Chain A"/>
    <property type="match status" value="1"/>
</dbReference>
<comment type="caution">
    <text evidence="19">The sequence shown here is derived from an EMBL/GenBank/DDBJ whole genome shotgun (WGS) entry which is preliminary data.</text>
</comment>
<evidence type="ECO:0000256" key="5">
    <source>
        <dbReference type="ARBA" id="ARBA00018714"/>
    </source>
</evidence>
<feature type="domain" description="Glycosyltransferase 2-like" evidence="17">
    <location>
        <begin position="163"/>
        <end position="332"/>
    </location>
</feature>
<dbReference type="GO" id="GO:0006011">
    <property type="term" value="P:UDP-alpha-D-glucose metabolic process"/>
    <property type="evidence" value="ECO:0007669"/>
    <property type="project" value="InterPro"/>
</dbReference>
<evidence type="ECO:0000313" key="19">
    <source>
        <dbReference type="EMBL" id="RMV52017.1"/>
    </source>
</evidence>
<keyword evidence="12 16" id="KW-0135">Cellulose biosynthesis</keyword>
<feature type="transmembrane region" description="Helical" evidence="16">
    <location>
        <begin position="36"/>
        <end position="53"/>
    </location>
</feature>
<keyword evidence="6 16" id="KW-1003">Cell membrane</keyword>
<dbReference type="AlphaFoldDB" id="A0A3M6D7D6"/>
<dbReference type="NCBIfam" id="NF008558">
    <property type="entry name" value="PRK11498.1"/>
    <property type="match status" value="1"/>
</dbReference>
<evidence type="ECO:0000256" key="9">
    <source>
        <dbReference type="ARBA" id="ARBA00022676"/>
    </source>
</evidence>
<accession>A0A3M6D7D6</accession>
<dbReference type="InterPro" id="IPR029044">
    <property type="entry name" value="Nucleotide-diphossugar_trans"/>
</dbReference>
<comment type="subcellular location">
    <subcellularLocation>
        <location evidence="1">Cell inner membrane</location>
        <topology evidence="1">Multi-pass membrane protein</topology>
    </subcellularLocation>
</comment>
<keyword evidence="9 16" id="KW-0328">Glycosyltransferase</keyword>
<comment type="function">
    <text evidence="16">Catalytic subunit of cellulose synthase. It polymerizes uridine 5'-diphosphate glucose to cellulose.</text>
</comment>
<keyword evidence="7 16" id="KW-0997">Cell inner membrane</keyword>
<evidence type="ECO:0000259" key="18">
    <source>
        <dbReference type="Pfam" id="PF07238"/>
    </source>
</evidence>
<keyword evidence="13 16" id="KW-1133">Transmembrane helix</keyword>
<dbReference type="Pfam" id="PF00535">
    <property type="entry name" value="Glycos_transf_2"/>
    <property type="match status" value="1"/>
</dbReference>
<feature type="transmembrane region" description="Helical" evidence="16">
    <location>
        <begin position="525"/>
        <end position="544"/>
    </location>
</feature>
<proteinExistence type="inferred from homology"/>
<feature type="transmembrane region" description="Helical" evidence="16">
    <location>
        <begin position="408"/>
        <end position="426"/>
    </location>
</feature>
<dbReference type="SUPFAM" id="SSF53448">
    <property type="entry name" value="Nucleotide-diphospho-sugar transferases"/>
    <property type="match status" value="1"/>
</dbReference>
<dbReference type="Pfam" id="PF07238">
    <property type="entry name" value="PilZ"/>
    <property type="match status" value="1"/>
</dbReference>
<evidence type="ECO:0000256" key="15">
    <source>
        <dbReference type="ARBA" id="ARBA00048682"/>
    </source>
</evidence>
<dbReference type="GO" id="GO:0035438">
    <property type="term" value="F:cyclic-di-GMP binding"/>
    <property type="evidence" value="ECO:0007669"/>
    <property type="project" value="InterPro"/>
</dbReference>
<feature type="transmembrane region" description="Helical" evidence="16">
    <location>
        <begin position="59"/>
        <end position="76"/>
    </location>
</feature>
<feature type="transmembrane region" description="Helical" evidence="16">
    <location>
        <begin position="117"/>
        <end position="138"/>
    </location>
</feature>
<protein>
    <recommendedName>
        <fullName evidence="5 16">Cellulose synthase catalytic subunit [UDP-forming]</fullName>
        <ecNumber evidence="4 16">2.4.1.12</ecNumber>
    </recommendedName>
</protein>
<dbReference type="GO" id="GO:0030244">
    <property type="term" value="P:cellulose biosynthetic process"/>
    <property type="evidence" value="ECO:0007669"/>
    <property type="project" value="UniProtKB-KW"/>
</dbReference>
<comment type="pathway">
    <text evidence="2 16">Glycan metabolism; bacterial cellulose biosynthesis.</text>
</comment>
<dbReference type="EMBL" id="RBUT01000035">
    <property type="protein sequence ID" value="RMV52017.1"/>
    <property type="molecule type" value="Genomic_DNA"/>
</dbReference>
<evidence type="ECO:0000256" key="8">
    <source>
        <dbReference type="ARBA" id="ARBA00022636"/>
    </source>
</evidence>
<keyword evidence="8 16" id="KW-0973">c-di-GMP</keyword>
<dbReference type="InterPro" id="IPR050321">
    <property type="entry name" value="Glycosyltr_2/OpgH_subfam"/>
</dbReference>
<feature type="domain" description="PilZ" evidence="18">
    <location>
        <begin position="583"/>
        <end position="680"/>
    </location>
</feature>